<dbReference type="EMBL" id="JAANER010000002">
    <property type="protein sequence ID" value="KAG9193596.1"/>
    <property type="molecule type" value="Genomic_DNA"/>
</dbReference>
<gene>
    <name evidence="1" type="ORF">G6011_03631</name>
</gene>
<sequence>MQTAARHLRAVRAEKRLEAEKNLHEITSDALELVIMKRMAEDAAGSAALLLRKRRLELSDNSGSPAKKPKHVTIVCIECYKSKTHKQCDGGSPCWPCKYLEKECKRMRCKYFVTGTCLVSNCTRANSDSSFSNESLVHSHHVA</sequence>
<evidence type="ECO:0000313" key="2">
    <source>
        <dbReference type="Proteomes" id="UP001199106"/>
    </source>
</evidence>
<evidence type="ECO:0000313" key="1">
    <source>
        <dbReference type="EMBL" id="KAG9193596.1"/>
    </source>
</evidence>
<organism evidence="1 2">
    <name type="scientific">Alternaria panax</name>
    <dbReference type="NCBI Taxonomy" id="48097"/>
    <lineage>
        <taxon>Eukaryota</taxon>
        <taxon>Fungi</taxon>
        <taxon>Dikarya</taxon>
        <taxon>Ascomycota</taxon>
        <taxon>Pezizomycotina</taxon>
        <taxon>Dothideomycetes</taxon>
        <taxon>Pleosporomycetidae</taxon>
        <taxon>Pleosporales</taxon>
        <taxon>Pleosporineae</taxon>
        <taxon>Pleosporaceae</taxon>
        <taxon>Alternaria</taxon>
        <taxon>Alternaria sect. Panax</taxon>
    </lineage>
</organism>
<proteinExistence type="predicted"/>
<dbReference type="Proteomes" id="UP001199106">
    <property type="component" value="Unassembled WGS sequence"/>
</dbReference>
<protein>
    <submittedName>
        <fullName evidence="1">Uncharacterized protein</fullName>
    </submittedName>
</protein>
<name>A0AAD4NRD3_9PLEO</name>
<dbReference type="AlphaFoldDB" id="A0AAD4NRD3"/>
<comment type="caution">
    <text evidence="1">The sequence shown here is derived from an EMBL/GenBank/DDBJ whole genome shotgun (WGS) entry which is preliminary data.</text>
</comment>
<keyword evidence="2" id="KW-1185">Reference proteome</keyword>
<accession>A0AAD4NRD3</accession>
<reference evidence="1" key="1">
    <citation type="submission" date="2021-07" db="EMBL/GenBank/DDBJ databases">
        <title>Genome Resource of American Ginseng Black Spot Pathogen Alternaria panax.</title>
        <authorList>
            <person name="Qiu C."/>
            <person name="Wang W."/>
            <person name="Liu Z."/>
        </authorList>
    </citation>
    <scope>NUCLEOTIDE SEQUENCE</scope>
    <source>
        <strain evidence="1">BNCC115425</strain>
    </source>
</reference>